<dbReference type="AlphaFoldDB" id="A0AA88KL21"/>
<dbReference type="PANTHER" id="PTHR12907">
    <property type="entry name" value="EGL NINE HOMOLOG-RELATED"/>
    <property type="match status" value="1"/>
</dbReference>
<keyword evidence="5" id="KW-0560">Oxidoreductase</keyword>
<name>A0AA88KL21_NAELO</name>
<dbReference type="SMART" id="SM00702">
    <property type="entry name" value="P4Hc"/>
    <property type="match status" value="1"/>
</dbReference>
<feature type="region of interest" description="Disordered" evidence="7">
    <location>
        <begin position="17"/>
        <end position="49"/>
    </location>
</feature>
<evidence type="ECO:0000259" key="8">
    <source>
        <dbReference type="PROSITE" id="PS51471"/>
    </source>
</evidence>
<keyword evidence="4" id="KW-0223">Dioxygenase</keyword>
<dbReference type="Proteomes" id="UP000816034">
    <property type="component" value="Unassembled WGS sequence"/>
</dbReference>
<keyword evidence="3" id="KW-0847">Vitamin C</keyword>
<dbReference type="InterPro" id="IPR005123">
    <property type="entry name" value="Oxoglu/Fe-dep_dioxygenase_dom"/>
</dbReference>
<dbReference type="PANTHER" id="PTHR12907:SF26">
    <property type="entry name" value="HIF PROLYL HYDROXYLASE, ISOFORM C"/>
    <property type="match status" value="1"/>
</dbReference>
<evidence type="ECO:0000256" key="4">
    <source>
        <dbReference type="ARBA" id="ARBA00022964"/>
    </source>
</evidence>
<protein>
    <recommendedName>
        <fullName evidence="8">Fe2OG dioxygenase domain-containing protein</fullName>
    </recommendedName>
</protein>
<keyword evidence="6" id="KW-0408">Iron</keyword>
<dbReference type="GeneID" id="68096957"/>
<dbReference type="GO" id="GO:0071456">
    <property type="term" value="P:cellular response to hypoxia"/>
    <property type="evidence" value="ECO:0007669"/>
    <property type="project" value="TreeGrafter"/>
</dbReference>
<accession>A0AA88KL21</accession>
<reference evidence="9 10" key="1">
    <citation type="journal article" date="2018" name="BMC Genomics">
        <title>The genome of Naegleria lovaniensis, the basis for a comparative approach to unravel pathogenicity factors of the human pathogenic amoeba N. fowleri.</title>
        <authorList>
            <person name="Liechti N."/>
            <person name="Schurch N."/>
            <person name="Bruggmann R."/>
            <person name="Wittwer M."/>
        </authorList>
    </citation>
    <scope>NUCLEOTIDE SEQUENCE [LARGE SCALE GENOMIC DNA]</scope>
    <source>
        <strain evidence="9 10">ATCC 30569</strain>
    </source>
</reference>
<evidence type="ECO:0000256" key="1">
    <source>
        <dbReference type="ARBA" id="ARBA00001961"/>
    </source>
</evidence>
<evidence type="ECO:0000313" key="10">
    <source>
        <dbReference type="Proteomes" id="UP000816034"/>
    </source>
</evidence>
<feature type="domain" description="Fe2OG dioxygenase" evidence="8">
    <location>
        <begin position="235"/>
        <end position="346"/>
    </location>
</feature>
<dbReference type="GO" id="GO:0031418">
    <property type="term" value="F:L-ascorbic acid binding"/>
    <property type="evidence" value="ECO:0007669"/>
    <property type="project" value="UniProtKB-KW"/>
</dbReference>
<dbReference type="PROSITE" id="PS51471">
    <property type="entry name" value="FE2OG_OXY"/>
    <property type="match status" value="1"/>
</dbReference>
<comment type="caution">
    <text evidence="9">The sequence shown here is derived from an EMBL/GenBank/DDBJ whole genome shotgun (WGS) entry which is preliminary data.</text>
</comment>
<comment type="cofactor">
    <cofactor evidence="1">
        <name>L-ascorbate</name>
        <dbReference type="ChEBI" id="CHEBI:38290"/>
    </cofactor>
</comment>
<evidence type="ECO:0000256" key="6">
    <source>
        <dbReference type="ARBA" id="ARBA00023004"/>
    </source>
</evidence>
<feature type="compositionally biased region" description="Acidic residues" evidence="7">
    <location>
        <begin position="23"/>
        <end position="49"/>
    </location>
</feature>
<dbReference type="Pfam" id="PF13640">
    <property type="entry name" value="2OG-FeII_Oxy_3"/>
    <property type="match status" value="1"/>
</dbReference>
<evidence type="ECO:0000313" key="9">
    <source>
        <dbReference type="EMBL" id="KAG2383165.1"/>
    </source>
</evidence>
<dbReference type="RefSeq" id="XP_044548844.1">
    <property type="nucleotide sequence ID" value="XM_044694149.1"/>
</dbReference>
<gene>
    <name evidence="9" type="ORF">C9374_004502</name>
</gene>
<proteinExistence type="predicted"/>
<dbReference type="Gene3D" id="2.60.120.620">
    <property type="entry name" value="q2cbj1_9rhob like domain"/>
    <property type="match status" value="1"/>
</dbReference>
<dbReference type="InterPro" id="IPR051559">
    <property type="entry name" value="HIF_prolyl_hydroxylases"/>
</dbReference>
<evidence type="ECO:0000256" key="2">
    <source>
        <dbReference type="ARBA" id="ARBA00022723"/>
    </source>
</evidence>
<organism evidence="9 10">
    <name type="scientific">Naegleria lovaniensis</name>
    <name type="common">Amoeba</name>
    <dbReference type="NCBI Taxonomy" id="51637"/>
    <lineage>
        <taxon>Eukaryota</taxon>
        <taxon>Discoba</taxon>
        <taxon>Heterolobosea</taxon>
        <taxon>Tetramitia</taxon>
        <taxon>Eutetramitia</taxon>
        <taxon>Vahlkampfiidae</taxon>
        <taxon>Naegleria</taxon>
    </lineage>
</organism>
<dbReference type="GO" id="GO:0031543">
    <property type="term" value="F:peptidyl-proline dioxygenase activity"/>
    <property type="evidence" value="ECO:0007669"/>
    <property type="project" value="TreeGrafter"/>
</dbReference>
<evidence type="ECO:0000256" key="7">
    <source>
        <dbReference type="SAM" id="MobiDB-lite"/>
    </source>
</evidence>
<dbReference type="InterPro" id="IPR006620">
    <property type="entry name" value="Pro_4_hyd_alph"/>
</dbReference>
<dbReference type="GO" id="GO:0008198">
    <property type="term" value="F:ferrous iron binding"/>
    <property type="evidence" value="ECO:0007669"/>
    <property type="project" value="TreeGrafter"/>
</dbReference>
<sequence>MSSEFSLAKEIEKVLAKNRGATDDEEQEAVDSCDSISENDEFEYDEECGEEEEEEVVEISENEMLALLDAERDPFEVCSQIFDKEKLFGDEHPEGEIIVSPNLTIKHLRELHQKGFVVIDNFIETEEANEIYSLTKRIAHTFKPACELKKSIEDSCDDKFRDNLARSDLIKWLHPKDFTTNDNSSSSYCSHCTDNEEDIILWKNNHTLRNIVLNKFKVIQQRLHEFAPCIKREDEGMELMWSLYRETGTFYEKHRDSFPSNGKDEGPLDQRKVTALLYLNTEWVDENDGGMLRVFVKPENHSKHTERITKEINPIACRLVLFLSGAVDHEVLKSFKDRVALTSWFS</sequence>
<dbReference type="InterPro" id="IPR044862">
    <property type="entry name" value="Pro_4_hyd_alph_FE2OG_OXY"/>
</dbReference>
<keyword evidence="2" id="KW-0479">Metal-binding</keyword>
<keyword evidence="10" id="KW-1185">Reference proteome</keyword>
<evidence type="ECO:0000256" key="3">
    <source>
        <dbReference type="ARBA" id="ARBA00022896"/>
    </source>
</evidence>
<evidence type="ECO:0000256" key="5">
    <source>
        <dbReference type="ARBA" id="ARBA00023002"/>
    </source>
</evidence>
<dbReference type="EMBL" id="PYSW02000021">
    <property type="protein sequence ID" value="KAG2383165.1"/>
    <property type="molecule type" value="Genomic_DNA"/>
</dbReference>